<dbReference type="PANTHER" id="PTHR24206">
    <property type="entry name" value="OS06G0237300 PROTEIN"/>
    <property type="match status" value="1"/>
</dbReference>
<feature type="coiled-coil region" evidence="5">
    <location>
        <begin position="262"/>
        <end position="292"/>
    </location>
</feature>
<keyword evidence="5" id="KW-0175">Coiled coil</keyword>
<dbReference type="PROSITE" id="PS50023">
    <property type="entry name" value="LIM_DOMAIN_2"/>
    <property type="match status" value="1"/>
</dbReference>
<dbReference type="CDD" id="cd09358">
    <property type="entry name" value="LIM_Mical_like"/>
    <property type="match status" value="1"/>
</dbReference>
<keyword evidence="1 4" id="KW-0479">Metal-binding</keyword>
<dbReference type="InterPro" id="IPR001781">
    <property type="entry name" value="Znf_LIM"/>
</dbReference>
<evidence type="ECO:0000256" key="5">
    <source>
        <dbReference type="SAM" id="Coils"/>
    </source>
</evidence>
<evidence type="ECO:0000256" key="6">
    <source>
        <dbReference type="SAM" id="MobiDB-lite"/>
    </source>
</evidence>
<accession>A0A914DZW8</accession>
<evidence type="ECO:0000256" key="2">
    <source>
        <dbReference type="ARBA" id="ARBA00022833"/>
    </source>
</evidence>
<dbReference type="GO" id="GO:0046872">
    <property type="term" value="F:metal ion binding"/>
    <property type="evidence" value="ECO:0007669"/>
    <property type="project" value="UniProtKB-KW"/>
</dbReference>
<keyword evidence="3 4" id="KW-0440">LIM domain</keyword>
<sequence>MSDTEDPYAVSSDSEDEDKRKGPPPKINIEGRLVTDLNKFKETLIKDKEEVVKDEERLKEIEELKKIKAEETKKMKKDFEEGKHLDTEVKKGVESLEGVGKENLVNMKEMFEKAPTKEFTKEKDALEDLIRSETDKKRIRASFEPPKEDEPKDCALCSKIVYPVERLVANKKLYHVNCFRCAKCNKKLTPISYNIHEGVLYCKPHVLEVLHPDRTGSLEEDDDEPIVQDEDEEFAVVSKPKHLSSQVVRAGQTNISDELAQIRSLKETKANLASSINEAQAAEKRISVAEEIAAGKVKANKEMYVVYKCINRIYR</sequence>
<reference evidence="9" key="1">
    <citation type="submission" date="2022-11" db="UniProtKB">
        <authorList>
            <consortium name="WormBaseParasite"/>
        </authorList>
    </citation>
    <scope>IDENTIFICATION</scope>
</reference>
<name>A0A914DZW8_9BILA</name>
<organism evidence="8 9">
    <name type="scientific">Acrobeloides nanus</name>
    <dbReference type="NCBI Taxonomy" id="290746"/>
    <lineage>
        <taxon>Eukaryota</taxon>
        <taxon>Metazoa</taxon>
        <taxon>Ecdysozoa</taxon>
        <taxon>Nematoda</taxon>
        <taxon>Chromadorea</taxon>
        <taxon>Rhabditida</taxon>
        <taxon>Tylenchina</taxon>
        <taxon>Cephalobomorpha</taxon>
        <taxon>Cephaloboidea</taxon>
        <taxon>Cephalobidae</taxon>
        <taxon>Acrobeloides</taxon>
    </lineage>
</organism>
<protein>
    <submittedName>
        <fullName evidence="9">LIM zinc-binding domain-containing protein</fullName>
    </submittedName>
</protein>
<feature type="domain" description="LIM zinc-binding" evidence="7">
    <location>
        <begin position="152"/>
        <end position="212"/>
    </location>
</feature>
<evidence type="ECO:0000313" key="8">
    <source>
        <dbReference type="Proteomes" id="UP000887540"/>
    </source>
</evidence>
<keyword evidence="2 4" id="KW-0862">Zinc</keyword>
<keyword evidence="8" id="KW-1185">Reference proteome</keyword>
<dbReference type="AlphaFoldDB" id="A0A914DZW8"/>
<proteinExistence type="predicted"/>
<dbReference type="SUPFAM" id="SSF57716">
    <property type="entry name" value="Glucocorticoid receptor-like (DNA-binding domain)"/>
    <property type="match status" value="2"/>
</dbReference>
<dbReference type="Proteomes" id="UP000887540">
    <property type="component" value="Unplaced"/>
</dbReference>
<dbReference type="PROSITE" id="PS00478">
    <property type="entry name" value="LIM_DOMAIN_1"/>
    <property type="match status" value="1"/>
</dbReference>
<evidence type="ECO:0000256" key="3">
    <source>
        <dbReference type="ARBA" id="ARBA00023038"/>
    </source>
</evidence>
<dbReference type="Gene3D" id="2.10.110.10">
    <property type="entry name" value="Cysteine Rich Protein"/>
    <property type="match status" value="1"/>
</dbReference>
<evidence type="ECO:0000256" key="1">
    <source>
        <dbReference type="ARBA" id="ARBA00022723"/>
    </source>
</evidence>
<dbReference type="SMART" id="SM00132">
    <property type="entry name" value="LIM"/>
    <property type="match status" value="1"/>
</dbReference>
<evidence type="ECO:0000259" key="7">
    <source>
        <dbReference type="PROSITE" id="PS50023"/>
    </source>
</evidence>
<dbReference type="WBParaSite" id="ACRNAN_scaffold4797.g9419.t1">
    <property type="protein sequence ID" value="ACRNAN_scaffold4797.g9419.t1"/>
    <property type="gene ID" value="ACRNAN_scaffold4797.g9419"/>
</dbReference>
<evidence type="ECO:0000256" key="4">
    <source>
        <dbReference type="PROSITE-ProRule" id="PRU00125"/>
    </source>
</evidence>
<feature type="region of interest" description="Disordered" evidence="6">
    <location>
        <begin position="1"/>
        <end position="30"/>
    </location>
</feature>
<dbReference type="Pfam" id="PF00412">
    <property type="entry name" value="LIM"/>
    <property type="match status" value="1"/>
</dbReference>
<evidence type="ECO:0000313" key="9">
    <source>
        <dbReference type="WBParaSite" id="ACRNAN_scaffold4797.g9419.t1"/>
    </source>
</evidence>